<dbReference type="PROSITE" id="PS50110">
    <property type="entry name" value="RESPONSE_REGULATORY"/>
    <property type="match status" value="1"/>
</dbReference>
<evidence type="ECO:0000259" key="11">
    <source>
        <dbReference type="PROSITE" id="PS50109"/>
    </source>
</evidence>
<dbReference type="SMART" id="SM00387">
    <property type="entry name" value="HATPase_c"/>
    <property type="match status" value="1"/>
</dbReference>
<dbReference type="SUPFAM" id="SSF52172">
    <property type="entry name" value="CheY-like"/>
    <property type="match status" value="1"/>
</dbReference>
<name>A0A6M0CUK5_9PSED</name>
<dbReference type="InterPro" id="IPR036061">
    <property type="entry name" value="CheW-like_dom_sf"/>
</dbReference>
<dbReference type="Gene3D" id="2.30.30.40">
    <property type="entry name" value="SH3 Domains"/>
    <property type="match status" value="1"/>
</dbReference>
<keyword evidence="6 14" id="KW-0418">Kinase</keyword>
<evidence type="ECO:0000313" key="14">
    <source>
        <dbReference type="EMBL" id="NER61295.1"/>
    </source>
</evidence>
<dbReference type="EMBL" id="JAAHBV010000395">
    <property type="protein sequence ID" value="NER61295.1"/>
    <property type="molecule type" value="Genomic_DNA"/>
</dbReference>
<dbReference type="PANTHER" id="PTHR43395:SF8">
    <property type="entry name" value="HISTIDINE KINASE"/>
    <property type="match status" value="1"/>
</dbReference>
<accession>A0A6M0CUK5</accession>
<dbReference type="Gene3D" id="3.40.50.2300">
    <property type="match status" value="1"/>
</dbReference>
<dbReference type="FunFam" id="3.30.565.10:FF:000016">
    <property type="entry name" value="Chemotaxis protein CheA, putative"/>
    <property type="match status" value="1"/>
</dbReference>
<evidence type="ECO:0000256" key="2">
    <source>
        <dbReference type="ARBA" id="ARBA00012438"/>
    </source>
</evidence>
<reference evidence="14 15" key="1">
    <citation type="submission" date="2020-02" db="EMBL/GenBank/DDBJ databases">
        <title>Broccoli isolated Pseudomonas sp.</title>
        <authorList>
            <person name="Fujikawa T."/>
            <person name="Sawada H."/>
        </authorList>
    </citation>
    <scope>NUCLEOTIDE SEQUENCE [LARGE SCALE GENOMIC DNA]</scope>
    <source>
        <strain evidence="14 15">MAFF212428</strain>
    </source>
</reference>
<feature type="domain" description="Histidine kinase" evidence="11">
    <location>
        <begin position="114"/>
        <end position="347"/>
    </location>
</feature>
<keyword evidence="4 8" id="KW-0597">Phosphoprotein</keyword>
<evidence type="ECO:0000313" key="15">
    <source>
        <dbReference type="Proteomes" id="UP000480410"/>
    </source>
</evidence>
<evidence type="ECO:0000256" key="5">
    <source>
        <dbReference type="ARBA" id="ARBA00022679"/>
    </source>
</evidence>
<dbReference type="SUPFAM" id="SSF50341">
    <property type="entry name" value="CheW-like"/>
    <property type="match status" value="1"/>
</dbReference>
<feature type="coiled-coil region" evidence="9">
    <location>
        <begin position="53"/>
        <end position="80"/>
    </location>
</feature>
<evidence type="ECO:0000259" key="12">
    <source>
        <dbReference type="PROSITE" id="PS50110"/>
    </source>
</evidence>
<evidence type="ECO:0000259" key="13">
    <source>
        <dbReference type="PROSITE" id="PS50851"/>
    </source>
</evidence>
<dbReference type="PRINTS" id="PR00344">
    <property type="entry name" value="BCTRLSENSOR"/>
</dbReference>
<dbReference type="SMART" id="SM01231">
    <property type="entry name" value="H-kinase_dim"/>
    <property type="match status" value="1"/>
</dbReference>
<evidence type="ECO:0000256" key="7">
    <source>
        <dbReference type="ARBA" id="ARBA00035100"/>
    </source>
</evidence>
<gene>
    <name evidence="14" type="ORF">G3435_17650</name>
</gene>
<feature type="domain" description="CheW-like" evidence="13">
    <location>
        <begin position="349"/>
        <end position="488"/>
    </location>
</feature>
<evidence type="ECO:0000256" key="4">
    <source>
        <dbReference type="ARBA" id="ARBA00022553"/>
    </source>
</evidence>
<dbReference type="Pfam" id="PF01584">
    <property type="entry name" value="CheW"/>
    <property type="match status" value="1"/>
</dbReference>
<dbReference type="InterPro" id="IPR005467">
    <property type="entry name" value="His_kinase_dom"/>
</dbReference>
<dbReference type="EC" id="2.7.13.3" evidence="2"/>
<evidence type="ECO:0000256" key="1">
    <source>
        <dbReference type="ARBA" id="ARBA00000085"/>
    </source>
</evidence>
<dbReference type="InterPro" id="IPR003594">
    <property type="entry name" value="HATPase_dom"/>
</dbReference>
<dbReference type="SMART" id="SM00448">
    <property type="entry name" value="REC"/>
    <property type="match status" value="1"/>
</dbReference>
<evidence type="ECO:0000256" key="10">
    <source>
        <dbReference type="SAM" id="MobiDB-lite"/>
    </source>
</evidence>
<dbReference type="PANTHER" id="PTHR43395">
    <property type="entry name" value="SENSOR HISTIDINE KINASE CHEA"/>
    <property type="match status" value="1"/>
</dbReference>
<dbReference type="Pfam" id="PF02518">
    <property type="entry name" value="HATPase_c"/>
    <property type="match status" value="1"/>
</dbReference>
<dbReference type="InterPro" id="IPR001789">
    <property type="entry name" value="Sig_transdc_resp-reg_receiver"/>
</dbReference>
<keyword evidence="5" id="KW-0808">Transferase</keyword>
<dbReference type="SMART" id="SM00260">
    <property type="entry name" value="CheW"/>
    <property type="match status" value="1"/>
</dbReference>
<evidence type="ECO:0000256" key="8">
    <source>
        <dbReference type="PROSITE-ProRule" id="PRU00169"/>
    </source>
</evidence>
<dbReference type="InterPro" id="IPR002545">
    <property type="entry name" value="CheW-lke_dom"/>
</dbReference>
<evidence type="ECO:0000256" key="9">
    <source>
        <dbReference type="SAM" id="Coils"/>
    </source>
</evidence>
<dbReference type="InterPro" id="IPR051315">
    <property type="entry name" value="Bact_Chemotaxis_CheA"/>
</dbReference>
<dbReference type="Gene3D" id="3.30.565.10">
    <property type="entry name" value="Histidine kinase-like ATPase, C-terminal domain"/>
    <property type="match status" value="1"/>
</dbReference>
<dbReference type="Proteomes" id="UP000480410">
    <property type="component" value="Unassembled WGS sequence"/>
</dbReference>
<dbReference type="InterPro" id="IPR004358">
    <property type="entry name" value="Sig_transdc_His_kin-like_C"/>
</dbReference>
<comment type="function">
    <text evidence="7">Involved in the transmission of sensory signals from the chemoreceptors to the flagellar motors. CheA is autophosphorylated; it can transfer its phosphate group to either CheB or CheY.</text>
</comment>
<feature type="modified residue" description="4-aspartylphosphate" evidence="8">
    <location>
        <position position="563"/>
    </location>
</feature>
<protein>
    <recommendedName>
        <fullName evidence="3">Chemotaxis protein CheA</fullName>
        <ecNumber evidence="2">2.7.13.3</ecNumber>
    </recommendedName>
</protein>
<evidence type="ECO:0000256" key="6">
    <source>
        <dbReference type="ARBA" id="ARBA00022777"/>
    </source>
</evidence>
<feature type="region of interest" description="Disordered" evidence="10">
    <location>
        <begin position="1"/>
        <end position="21"/>
    </location>
</feature>
<dbReference type="InterPro" id="IPR036890">
    <property type="entry name" value="HATPase_C_sf"/>
</dbReference>
<dbReference type="Pfam" id="PF00072">
    <property type="entry name" value="Response_reg"/>
    <property type="match status" value="1"/>
</dbReference>
<comment type="catalytic activity">
    <reaction evidence="1">
        <text>ATP + protein L-histidine = ADP + protein N-phospho-L-histidine.</text>
        <dbReference type="EC" id="2.7.13.3"/>
    </reaction>
</comment>
<dbReference type="CDD" id="cd17546">
    <property type="entry name" value="REC_hyHK_CKI1_RcsC-like"/>
    <property type="match status" value="1"/>
</dbReference>
<sequence length="634" mass="69733">AVPGADSAPVDAPVATPERAPADMVKVTAELLDDLGNLAGENSIIRGRIEQQVNDAQVALSEMETTLERMRDQLRRLDTETQGRILSRQQSEGDTLGYDDFDPLEMDRHSQLQQLSRALFESASDLLDLKETLTVRAHDAYSLLQQQARVNSELQEGLTRTRMVPFERLVPRLQRVVRQVASELGKQVELVVGNAEGEMDRSVLERMVAPLEHMLRNAVDHGMETREARLAAGKPQQGTIALNLLHEGADIVIEMTDDGAGVPLDAVRRKAIKRGLLDPAIELSDHEVMQFILQPGFSTAEKITQISGRGLGMDVVHEEVKQLGGSMVISSVQGKGARFLIRLPFTVSVNRALMVHYGDEQYAVPLNTIEGVVRVPPAELEACYQLEPPRYAYAGHHYELRYIGQLVQGEVQPRLLGQSLPLPVLLVHAHDQQFAVQVDSLAASREIVVKSLGPQFAGVHGLAGATLLGDGRVVLILDLLAQLRGLHLQLSKATGSGARLRIEHHPGALARPLLVLVVDDSVTVRKVTGRLLERHGMNVLTAKDGVDAMSVLAEHCPDVLLLDIEMPRMDGFEVATQVRQDPRLQDLPIIMITSRTGQKHRDRAMAIGVNDYLGKPYQESVLLHSIARWSTPHA</sequence>
<dbReference type="SUPFAM" id="SSF55874">
    <property type="entry name" value="ATPase domain of HSP90 chaperone/DNA topoisomerase II/histidine kinase"/>
    <property type="match status" value="1"/>
</dbReference>
<feature type="non-terminal residue" evidence="14">
    <location>
        <position position="1"/>
    </location>
</feature>
<dbReference type="PROSITE" id="PS50851">
    <property type="entry name" value="CHEW"/>
    <property type="match status" value="1"/>
</dbReference>
<dbReference type="GO" id="GO:0005737">
    <property type="term" value="C:cytoplasm"/>
    <property type="evidence" value="ECO:0007669"/>
    <property type="project" value="InterPro"/>
</dbReference>
<proteinExistence type="predicted"/>
<keyword evidence="9" id="KW-0175">Coiled coil</keyword>
<dbReference type="InterPro" id="IPR011006">
    <property type="entry name" value="CheY-like_superfamily"/>
</dbReference>
<feature type="domain" description="Response regulatory" evidence="12">
    <location>
        <begin position="514"/>
        <end position="630"/>
    </location>
</feature>
<dbReference type="InterPro" id="IPR004105">
    <property type="entry name" value="CheA-like_dim"/>
</dbReference>
<organism evidence="14 15">
    <name type="scientific">Pseudomonas brassicae</name>
    <dbReference type="NCBI Taxonomy" id="2708063"/>
    <lineage>
        <taxon>Bacteria</taxon>
        <taxon>Pseudomonadati</taxon>
        <taxon>Pseudomonadota</taxon>
        <taxon>Gammaproteobacteria</taxon>
        <taxon>Pseudomonadales</taxon>
        <taxon>Pseudomonadaceae</taxon>
        <taxon>Pseudomonas</taxon>
    </lineage>
</organism>
<comment type="caution">
    <text evidence="14">The sequence shown here is derived from an EMBL/GenBank/DDBJ whole genome shotgun (WGS) entry which is preliminary data.</text>
</comment>
<evidence type="ECO:0000256" key="3">
    <source>
        <dbReference type="ARBA" id="ARBA00021495"/>
    </source>
</evidence>
<dbReference type="GO" id="GO:0000155">
    <property type="term" value="F:phosphorelay sensor kinase activity"/>
    <property type="evidence" value="ECO:0007669"/>
    <property type="project" value="InterPro"/>
</dbReference>
<dbReference type="AlphaFoldDB" id="A0A6M0CUK5"/>
<dbReference type="PROSITE" id="PS50109">
    <property type="entry name" value="HIS_KIN"/>
    <property type="match status" value="1"/>
</dbReference>
<dbReference type="GO" id="GO:0006935">
    <property type="term" value="P:chemotaxis"/>
    <property type="evidence" value="ECO:0007669"/>
    <property type="project" value="InterPro"/>
</dbReference>